<evidence type="ECO:0000313" key="1">
    <source>
        <dbReference type="EMBL" id="QSS54732.1"/>
    </source>
</evidence>
<name>A0A8A1LRT6_AJEC8</name>
<dbReference type="EMBL" id="CP069104">
    <property type="protein sequence ID" value="QSS54732.1"/>
    <property type="molecule type" value="Genomic_DNA"/>
</dbReference>
<dbReference type="VEuPathDB" id="FungiDB:I7I53_02381"/>
<proteinExistence type="predicted"/>
<evidence type="ECO:0000313" key="2">
    <source>
        <dbReference type="Proteomes" id="UP000663419"/>
    </source>
</evidence>
<dbReference type="AlphaFoldDB" id="A0A8A1LRT6"/>
<sequence length="131" mass="14545">MVFPEMGSCERSHESGARVSAVAVCFEEWLSNQARPGQAKVQYNTYTQPHDPPLHAAATSGSALPDLTPWNPSSRWEKINQVRNVLFFLTARLLRSWLALEFTPPFSLSKIIHPSIQPSSYPSIDAPLPGN</sequence>
<protein>
    <submittedName>
        <fullName evidence="1">Uncharacterized protein</fullName>
    </submittedName>
</protein>
<dbReference type="Proteomes" id="UP000663419">
    <property type="component" value="Chromosome 3"/>
</dbReference>
<accession>A0A8A1LRT6</accession>
<gene>
    <name evidence="1" type="ORF">I7I53_02381</name>
</gene>
<reference evidence="1" key="1">
    <citation type="submission" date="2021-01" db="EMBL/GenBank/DDBJ databases">
        <title>Chromosome-level genome assembly of a human fungal pathogen reveals clustering of transcriptionally co-regulated genes.</title>
        <authorList>
            <person name="Voorhies M."/>
            <person name="Cohen S."/>
            <person name="Shea T.P."/>
            <person name="Petrus S."/>
            <person name="Munoz J.F."/>
            <person name="Poplawski S."/>
            <person name="Goldman W.E."/>
            <person name="Michael T."/>
            <person name="Cuomo C.A."/>
            <person name="Sil A."/>
            <person name="Beyhan S."/>
        </authorList>
    </citation>
    <scope>NUCLEOTIDE SEQUENCE</scope>
    <source>
        <strain evidence="1">H88</strain>
    </source>
</reference>
<organism evidence="1 2">
    <name type="scientific">Ajellomyces capsulatus (strain H88)</name>
    <name type="common">Darling's disease fungus</name>
    <name type="synonym">Histoplasma capsulatum</name>
    <dbReference type="NCBI Taxonomy" id="544711"/>
    <lineage>
        <taxon>Eukaryota</taxon>
        <taxon>Fungi</taxon>
        <taxon>Dikarya</taxon>
        <taxon>Ascomycota</taxon>
        <taxon>Pezizomycotina</taxon>
        <taxon>Eurotiomycetes</taxon>
        <taxon>Eurotiomycetidae</taxon>
        <taxon>Onygenales</taxon>
        <taxon>Ajellomycetaceae</taxon>
        <taxon>Histoplasma</taxon>
    </lineage>
</organism>